<feature type="region of interest" description="Disordered" evidence="6">
    <location>
        <begin position="728"/>
        <end position="800"/>
    </location>
</feature>
<feature type="compositionally biased region" description="Acidic residues" evidence="6">
    <location>
        <begin position="351"/>
        <end position="362"/>
    </location>
</feature>
<dbReference type="CDD" id="cd00590">
    <property type="entry name" value="RRM_SF"/>
    <property type="match status" value="1"/>
</dbReference>
<dbReference type="Gene3D" id="3.30.70.330">
    <property type="match status" value="5"/>
</dbReference>
<dbReference type="InterPro" id="IPR012677">
    <property type="entry name" value="Nucleotide-bd_a/b_plait_sf"/>
</dbReference>
<evidence type="ECO:0000256" key="5">
    <source>
        <dbReference type="PROSITE-ProRule" id="PRU00176"/>
    </source>
</evidence>
<evidence type="ECO:0000256" key="1">
    <source>
        <dbReference type="ARBA" id="ARBA00004123"/>
    </source>
</evidence>
<dbReference type="PROSITE" id="PS50102">
    <property type="entry name" value="RRM"/>
    <property type="match status" value="5"/>
</dbReference>
<comment type="caution">
    <text evidence="8">The sequence shown here is derived from an EMBL/GenBank/DDBJ whole genome shotgun (WGS) entry which is preliminary data.</text>
</comment>
<dbReference type="InterPro" id="IPR035979">
    <property type="entry name" value="RBD_domain_sf"/>
</dbReference>
<feature type="domain" description="RRM" evidence="7">
    <location>
        <begin position="602"/>
        <end position="718"/>
    </location>
</feature>
<feature type="region of interest" description="Disordered" evidence="6">
    <location>
        <begin position="343"/>
        <end position="422"/>
    </location>
</feature>
<protein>
    <submittedName>
        <fullName evidence="8">RNA recognition motif-containing protein</fullName>
    </submittedName>
</protein>
<dbReference type="InterPro" id="IPR034808">
    <property type="entry name" value="Nop4p_RRM3"/>
</dbReference>
<dbReference type="Proteomes" id="UP001479436">
    <property type="component" value="Unassembled WGS sequence"/>
</dbReference>
<evidence type="ECO:0000259" key="7">
    <source>
        <dbReference type="PROSITE" id="PS50102"/>
    </source>
</evidence>
<dbReference type="CDD" id="cd12414">
    <property type="entry name" value="RRM2_RBM28_like"/>
    <property type="match status" value="1"/>
</dbReference>
<dbReference type="InterPro" id="IPR051945">
    <property type="entry name" value="RRM_MRD1_RNA_proc_ribogen"/>
</dbReference>
<dbReference type="PANTHER" id="PTHR48039">
    <property type="entry name" value="RNA-BINDING MOTIF PROTEIN 14B"/>
    <property type="match status" value="1"/>
</dbReference>
<dbReference type="CDD" id="cd12676">
    <property type="entry name" value="RRM3_Nop4p"/>
    <property type="match status" value="1"/>
</dbReference>
<dbReference type="SMART" id="SM00360">
    <property type="entry name" value="RRM"/>
    <property type="match status" value="5"/>
</dbReference>
<keyword evidence="9" id="KW-1185">Reference proteome</keyword>
<evidence type="ECO:0000313" key="9">
    <source>
        <dbReference type="Proteomes" id="UP001479436"/>
    </source>
</evidence>
<gene>
    <name evidence="8" type="primary">NOP4</name>
    <name evidence="8" type="ORF">K7432_002978</name>
</gene>
<dbReference type="PANTHER" id="PTHR48039:SF5">
    <property type="entry name" value="RNA-BINDING PROTEIN 28"/>
    <property type="match status" value="1"/>
</dbReference>
<feature type="domain" description="RRM" evidence="7">
    <location>
        <begin position="428"/>
        <end position="511"/>
    </location>
</feature>
<feature type="domain" description="RRM" evidence="7">
    <location>
        <begin position="31"/>
        <end position="126"/>
    </location>
</feature>
<feature type="region of interest" description="Disordered" evidence="6">
    <location>
        <begin position="1"/>
        <end position="25"/>
    </location>
</feature>
<evidence type="ECO:0000256" key="3">
    <source>
        <dbReference type="ARBA" id="ARBA00022884"/>
    </source>
</evidence>
<name>A0ABR2X0V4_9FUNG</name>
<feature type="domain" description="RRM" evidence="7">
    <location>
        <begin position="162"/>
        <end position="246"/>
    </location>
</feature>
<dbReference type="SUPFAM" id="SSF54928">
    <property type="entry name" value="RNA-binding domain, RBD"/>
    <property type="match status" value="3"/>
</dbReference>
<dbReference type="CDD" id="cd12416">
    <property type="entry name" value="RRM4_RBM28_like"/>
    <property type="match status" value="1"/>
</dbReference>
<dbReference type="InterPro" id="IPR000504">
    <property type="entry name" value="RRM_dom"/>
</dbReference>
<evidence type="ECO:0000256" key="6">
    <source>
        <dbReference type="SAM" id="MobiDB-lite"/>
    </source>
</evidence>
<evidence type="ECO:0000256" key="2">
    <source>
        <dbReference type="ARBA" id="ARBA00022737"/>
    </source>
</evidence>
<keyword evidence="4" id="KW-0539">Nucleus</keyword>
<feature type="domain" description="RRM" evidence="7">
    <location>
        <begin position="255"/>
        <end position="334"/>
    </location>
</feature>
<comment type="subcellular location">
    <subcellularLocation>
        <location evidence="1">Nucleus</location>
    </subcellularLocation>
</comment>
<dbReference type="InterPro" id="IPR003954">
    <property type="entry name" value="RRM_euk-type"/>
</dbReference>
<sequence length="800" mass="91494">MSDTETTPQTTESIAKIPKIPGAHDETRGRSTLFVRGIPYDCKNEELESFFSDIGPIRSCFVVQNTPEGEGEEESEAAAKPSSDKGNKGYGFVQFVVSEDAERAITELKKVKFRNERTLRIELALKKSHRDDKPVIAKKPKKEVPVVPEDRARFQKMPSSVQSIVISGLGSDVNKKQIYKKVRKFGEVKEVIFPVFDGQTEEGEKKALEGVAHIVFAKLGEAKNAIQHLDDHIFKGNKITAKSMAHIQGVFDKKARLIIRNLPFKLREEDLKTMFSKFGTVININLPRKFGDHGPLRGFGFVQFLSMSEAEKALNAVNATKLLDRTIAVDWALAKDQYEKAETQEVKQVEEEAEEEQEESEHEDGVNGGEEEEEEEVFDPLDSDDDEGDDMEVDENDDEEEAEDGSDEEDQEVEEVEEKERIPIPQGATLFIRNISFDTLEEDLYEHFRQFGKLRYCRITMDHETGRSRGTGFACFWNKEDAEKCVEENQKLHQTVSIVNKRSVLTPDAPSNLAAKFTLDDRILSIVLAVDRQEAGKLADINTRQRQKEDKRNVYLMKEGVILADSPAAEGLSAAEVAKRTTSYAARKQLLLRNPLLFISKTRLSIRNLPLKVDEVELRKLAVQAIQKFKLEVQRSEREHLTESERAEGWQYLPRVKQAKVIRSKDRIDPATKKPRSKGYGFIEYSTHAHALAALRFLNNNPDLFGDKKRLIVEFSVENFDVVKKRGERTTRSFDRGDQDERRKPFDKKEKDRKSDRKSSKRKIESFEQEETPKKKSKDEEPKKLFYRNRKGGKKEKSKN</sequence>
<feature type="compositionally biased region" description="Polar residues" evidence="6">
    <location>
        <begin position="1"/>
        <end position="13"/>
    </location>
</feature>
<feature type="compositionally biased region" description="Basic and acidic residues" evidence="6">
    <location>
        <begin position="728"/>
        <end position="784"/>
    </location>
</feature>
<feature type="region of interest" description="Disordered" evidence="6">
    <location>
        <begin position="66"/>
        <end position="85"/>
    </location>
</feature>
<dbReference type="Pfam" id="PF00076">
    <property type="entry name" value="RRM_1"/>
    <property type="match status" value="5"/>
</dbReference>
<dbReference type="EMBL" id="JASJQH010000085">
    <property type="protein sequence ID" value="KAK9767317.1"/>
    <property type="molecule type" value="Genomic_DNA"/>
</dbReference>
<organism evidence="8 9">
    <name type="scientific">Basidiobolus ranarum</name>
    <dbReference type="NCBI Taxonomy" id="34480"/>
    <lineage>
        <taxon>Eukaryota</taxon>
        <taxon>Fungi</taxon>
        <taxon>Fungi incertae sedis</taxon>
        <taxon>Zoopagomycota</taxon>
        <taxon>Entomophthoromycotina</taxon>
        <taxon>Basidiobolomycetes</taxon>
        <taxon>Basidiobolales</taxon>
        <taxon>Basidiobolaceae</taxon>
        <taxon>Basidiobolus</taxon>
    </lineage>
</organism>
<proteinExistence type="predicted"/>
<accession>A0ABR2X0V4</accession>
<keyword evidence="2" id="KW-0677">Repeat</keyword>
<evidence type="ECO:0000313" key="8">
    <source>
        <dbReference type="EMBL" id="KAK9767317.1"/>
    </source>
</evidence>
<feature type="compositionally biased region" description="Basic residues" evidence="6">
    <location>
        <begin position="785"/>
        <end position="800"/>
    </location>
</feature>
<reference evidence="8 9" key="1">
    <citation type="submission" date="2023-04" db="EMBL/GenBank/DDBJ databases">
        <title>Genome of Basidiobolus ranarum AG-B5.</title>
        <authorList>
            <person name="Stajich J.E."/>
            <person name="Carter-House D."/>
            <person name="Gryganskyi A."/>
        </authorList>
    </citation>
    <scope>NUCLEOTIDE SEQUENCE [LARGE SCALE GENOMIC DNA]</scope>
    <source>
        <strain evidence="8 9">AG-B5</strain>
    </source>
</reference>
<keyword evidence="3 5" id="KW-0694">RNA-binding</keyword>
<evidence type="ECO:0000256" key="4">
    <source>
        <dbReference type="ARBA" id="ARBA00023242"/>
    </source>
</evidence>
<feature type="compositionally biased region" description="Acidic residues" evidence="6">
    <location>
        <begin position="369"/>
        <end position="417"/>
    </location>
</feature>
<dbReference type="SMART" id="SM00361">
    <property type="entry name" value="RRM_1"/>
    <property type="match status" value="3"/>
</dbReference>